<evidence type="ECO:0000313" key="1">
    <source>
        <dbReference type="EMBL" id="QIN94143.1"/>
    </source>
</evidence>
<dbReference type="Proteomes" id="UP000501266">
    <property type="component" value="Segment"/>
</dbReference>
<sequence length="141" mass="15293">MNKKNVALSLAGVVLLTGGLTACTEDDATVASENVSKAADNFEVQRRIVFFNGVTDKYLLTIEGPCSIDAEPKQLEVICKVGEGTYKKHFLGLSNNVSYFVEQGEPVKASAYHYRVTFKPQTILPDVDFRGSTSDGPQSQG</sequence>
<evidence type="ECO:0008006" key="3">
    <source>
        <dbReference type="Google" id="ProtNLM"/>
    </source>
</evidence>
<organism evidence="1 2">
    <name type="scientific">Streptomyces phage Wakanda</name>
    <dbReference type="NCBI Taxonomy" id="2713267"/>
    <lineage>
        <taxon>Viruses</taxon>
        <taxon>Duplodnaviria</taxon>
        <taxon>Heunggongvirae</taxon>
        <taxon>Uroviricota</taxon>
        <taxon>Caudoviricetes</taxon>
        <taxon>Stanwilliamsviridae</taxon>
        <taxon>Loccivirinae</taxon>
        <taxon>Wakandavirus</taxon>
        <taxon>Wakandavirus wakanda</taxon>
    </lineage>
</organism>
<dbReference type="RefSeq" id="YP_010652234.1">
    <property type="nucleotide sequence ID" value="NC_070785.1"/>
</dbReference>
<dbReference type="Pfam" id="PF25682">
    <property type="entry name" value="Phage_VG64"/>
    <property type="match status" value="1"/>
</dbReference>
<proteinExistence type="predicted"/>
<reference evidence="1 2" key="1">
    <citation type="submission" date="2020-02" db="EMBL/GenBank/DDBJ databases">
        <authorList>
            <person name="Bullock J.N."/>
            <person name="Barnes M.L."/>
            <person name="Kankolongo K.M."/>
            <person name="Dejene B.A."/>
            <person name="Lindsay P.E."/>
            <person name="Bhuiyan S."/>
            <person name="Nayek S."/>
            <person name="Hughes L.E."/>
            <person name="Garlena R.A."/>
            <person name="Russell D.A."/>
            <person name="Pope W.H."/>
            <person name="Jacobs-Sera D."/>
            <person name="Hatfull G.F."/>
        </authorList>
    </citation>
    <scope>NUCLEOTIDE SEQUENCE [LARGE SCALE GENOMIC DNA]</scope>
</reference>
<dbReference type="InterPro" id="IPR058243">
    <property type="entry name" value="Phage_VG64"/>
</dbReference>
<protein>
    <recommendedName>
        <fullName evidence="3">Lipoprotein</fullName>
    </recommendedName>
</protein>
<accession>A0A6G8R1U1</accession>
<gene>
    <name evidence="1" type="primary">182</name>
    <name evidence="1" type="ORF">SEA_WAKANDA_182</name>
</gene>
<dbReference type="GeneID" id="77928018"/>
<evidence type="ECO:0000313" key="2">
    <source>
        <dbReference type="Proteomes" id="UP000501266"/>
    </source>
</evidence>
<keyword evidence="2" id="KW-1185">Reference proteome</keyword>
<dbReference type="EMBL" id="MT024865">
    <property type="protein sequence ID" value="QIN94143.1"/>
    <property type="molecule type" value="Genomic_DNA"/>
</dbReference>
<dbReference type="PROSITE" id="PS51257">
    <property type="entry name" value="PROKAR_LIPOPROTEIN"/>
    <property type="match status" value="1"/>
</dbReference>
<dbReference type="KEGG" id="vg:77928018"/>
<name>A0A6G8R1U1_9CAUD</name>